<evidence type="ECO:0000313" key="2">
    <source>
        <dbReference type="Proteomes" id="UP000195667"/>
    </source>
</evidence>
<dbReference type="RefSeq" id="WP_087145010.1">
    <property type="nucleotide sequence ID" value="NZ_FUKI01000162.1"/>
</dbReference>
<organism evidence="1 2">
    <name type="scientific">Crenothrix polyspora</name>
    <dbReference type="NCBI Taxonomy" id="360316"/>
    <lineage>
        <taxon>Bacteria</taxon>
        <taxon>Pseudomonadati</taxon>
        <taxon>Pseudomonadota</taxon>
        <taxon>Gammaproteobacteria</taxon>
        <taxon>Methylococcales</taxon>
        <taxon>Crenotrichaceae</taxon>
        <taxon>Crenothrix</taxon>
    </lineage>
</organism>
<reference evidence="2" key="1">
    <citation type="submission" date="2017-02" db="EMBL/GenBank/DDBJ databases">
        <authorList>
            <person name="Daims H."/>
        </authorList>
    </citation>
    <scope>NUCLEOTIDE SEQUENCE [LARGE SCALE GENOMIC DNA]</scope>
</reference>
<protein>
    <submittedName>
        <fullName evidence="1">Uncharacterized protein</fullName>
    </submittedName>
</protein>
<dbReference type="Proteomes" id="UP000195667">
    <property type="component" value="Unassembled WGS sequence"/>
</dbReference>
<proteinExistence type="predicted"/>
<accession>A0A1R4HIX5</accession>
<dbReference type="AlphaFoldDB" id="A0A1R4HIX5"/>
<gene>
    <name evidence="1" type="ORF">CRENPOLYSF1_820002</name>
</gene>
<sequence>MKPRCVYQIDGQNGGIVSVAERKNENCVLLIISNGESETQISLSKEDFNELASLQYNLRFTEPQAEQSALRVVG</sequence>
<dbReference type="EMBL" id="FUKI01000162">
    <property type="protein sequence ID" value="SJM95961.1"/>
    <property type="molecule type" value="Genomic_DNA"/>
</dbReference>
<evidence type="ECO:0000313" key="1">
    <source>
        <dbReference type="EMBL" id="SJM95961.1"/>
    </source>
</evidence>
<keyword evidence="2" id="KW-1185">Reference proteome</keyword>
<name>A0A1R4HIX5_9GAMM</name>